<dbReference type="Gene3D" id="3.30.420.40">
    <property type="match status" value="2"/>
</dbReference>
<evidence type="ECO:0000256" key="2">
    <source>
        <dbReference type="ARBA" id="ARBA00012323"/>
    </source>
</evidence>
<dbReference type="NCBIfam" id="TIGR00744">
    <property type="entry name" value="ROK_glcA_fam"/>
    <property type="match status" value="1"/>
</dbReference>
<dbReference type="AlphaFoldDB" id="A0A075SFC4"/>
<dbReference type="InterPro" id="IPR004654">
    <property type="entry name" value="ROK_glcA"/>
</dbReference>
<name>A0A075SFC4_STRSU</name>
<evidence type="ECO:0000256" key="3">
    <source>
        <dbReference type="ARBA" id="ARBA00014701"/>
    </source>
</evidence>
<dbReference type="EMBL" id="CP008921">
    <property type="protein sequence ID" value="AIG43024.1"/>
    <property type="molecule type" value="Genomic_DNA"/>
</dbReference>
<evidence type="ECO:0000256" key="6">
    <source>
        <dbReference type="ARBA" id="ARBA00022777"/>
    </source>
</evidence>
<keyword evidence="5" id="KW-0547">Nucleotide-binding</keyword>
<evidence type="ECO:0000313" key="9">
    <source>
        <dbReference type="EMBL" id="AIG43024.1"/>
    </source>
</evidence>
<evidence type="ECO:0000256" key="1">
    <source>
        <dbReference type="ARBA" id="ARBA00006479"/>
    </source>
</evidence>
<keyword evidence="6 9" id="KW-0418">Kinase</keyword>
<evidence type="ECO:0000256" key="5">
    <source>
        <dbReference type="ARBA" id="ARBA00022741"/>
    </source>
</evidence>
<dbReference type="Pfam" id="PF00480">
    <property type="entry name" value="ROK"/>
    <property type="match status" value="1"/>
</dbReference>
<dbReference type="GO" id="GO:0006096">
    <property type="term" value="P:glycolytic process"/>
    <property type="evidence" value="ECO:0007669"/>
    <property type="project" value="InterPro"/>
</dbReference>
<dbReference type="GeneID" id="8154645"/>
<dbReference type="GO" id="GO:0004340">
    <property type="term" value="F:glucokinase activity"/>
    <property type="evidence" value="ECO:0007669"/>
    <property type="project" value="UniProtKB-EC"/>
</dbReference>
<evidence type="ECO:0000313" key="10">
    <source>
        <dbReference type="Proteomes" id="UP000028185"/>
    </source>
</evidence>
<dbReference type="EC" id="2.7.1.2" evidence="2"/>
<dbReference type="Proteomes" id="UP000028185">
    <property type="component" value="Chromosome"/>
</dbReference>
<dbReference type="GO" id="GO:0005737">
    <property type="term" value="C:cytoplasm"/>
    <property type="evidence" value="ECO:0007669"/>
    <property type="project" value="InterPro"/>
</dbReference>
<dbReference type="PANTHER" id="PTHR18964:SF149">
    <property type="entry name" value="BIFUNCTIONAL UDP-N-ACETYLGLUCOSAMINE 2-EPIMERASE_N-ACETYLMANNOSAMINE KINASE"/>
    <property type="match status" value="1"/>
</dbReference>
<evidence type="ECO:0000256" key="7">
    <source>
        <dbReference type="ARBA" id="ARBA00022840"/>
    </source>
</evidence>
<dbReference type="PANTHER" id="PTHR18964">
    <property type="entry name" value="ROK (REPRESSOR, ORF, KINASE) FAMILY"/>
    <property type="match status" value="1"/>
</dbReference>
<sequence length="316" mass="33416">MTKKIIGVDLGGTSVKLAILDVLGNIEAQWSIPTDISDNGKNIVSDIISSIQEYLLENSISLGDIKGIGMGSPGKIDFEKGTVTGAYNLGWSKEQNIKEQFEEAFGRPFYIDNDANVAALGERWKGAGDNAPDVIFVTLGTGVGGGIIAQGQLLHGVNGSAGEIGHMVVDEDGFPCTCGNIGCLETVASATGIVNIAKSFANQFDEPSELRRLILEHQVTAKDVFDYAKKNDSLGQKIVWQFANYLGKSLSQLANALNPNYIVIGGGVSAAGDFLLDKVKEEFDRFAFPTVRNSTKLALATLGNDAGVIGAASLVL</sequence>
<protein>
    <recommendedName>
        <fullName evidence="3">Glucokinase</fullName>
        <ecNumber evidence="2">2.7.1.2</ecNumber>
    </recommendedName>
    <alternativeName>
        <fullName evidence="8">Glucose kinase</fullName>
    </alternativeName>
</protein>
<comment type="similarity">
    <text evidence="1">Belongs to the ROK (NagC/XylR) family.</text>
</comment>
<keyword evidence="4" id="KW-0808">Transferase</keyword>
<dbReference type="PATRIC" id="fig|1214179.4.peg.519"/>
<dbReference type="RefSeq" id="WP_012775546.1">
    <property type="nucleotide sequence ID" value="NZ_ALLE01000041.1"/>
</dbReference>
<organism evidence="9 10">
    <name type="scientific">Streptococcus suis 6407</name>
    <dbReference type="NCBI Taxonomy" id="1214179"/>
    <lineage>
        <taxon>Bacteria</taxon>
        <taxon>Bacillati</taxon>
        <taxon>Bacillota</taxon>
        <taxon>Bacilli</taxon>
        <taxon>Lactobacillales</taxon>
        <taxon>Streptococcaceae</taxon>
        <taxon>Streptococcus</taxon>
    </lineage>
</organism>
<reference evidence="9 10" key="1">
    <citation type="journal article" date="2014" name="Genome Announc.">
        <title>Whole-Genome Sequence of Streptococcus suis Serotype 4 Reference Strain 6407.</title>
        <authorList>
            <person name="Wang K."/>
            <person name="Chen J."/>
            <person name="Yao H."/>
            <person name="Lu C."/>
        </authorList>
    </citation>
    <scope>NUCLEOTIDE SEQUENCE [LARGE SCALE GENOMIC DNA]</scope>
    <source>
        <strain evidence="9">6407</strain>
    </source>
</reference>
<accession>A0A075SFC4</accession>
<gene>
    <name evidence="9" type="ORF">ID09_02790</name>
</gene>
<evidence type="ECO:0000256" key="4">
    <source>
        <dbReference type="ARBA" id="ARBA00022679"/>
    </source>
</evidence>
<evidence type="ECO:0000256" key="8">
    <source>
        <dbReference type="ARBA" id="ARBA00032386"/>
    </source>
</evidence>
<dbReference type="InterPro" id="IPR049874">
    <property type="entry name" value="ROK_cs"/>
</dbReference>
<dbReference type="GO" id="GO:0005524">
    <property type="term" value="F:ATP binding"/>
    <property type="evidence" value="ECO:0007669"/>
    <property type="project" value="UniProtKB-KW"/>
</dbReference>
<dbReference type="HOGENOM" id="CLU_036604_0_1_9"/>
<dbReference type="InterPro" id="IPR000600">
    <property type="entry name" value="ROK"/>
</dbReference>
<proteinExistence type="inferred from homology"/>
<dbReference type="InterPro" id="IPR043129">
    <property type="entry name" value="ATPase_NBD"/>
</dbReference>
<dbReference type="PROSITE" id="PS01125">
    <property type="entry name" value="ROK"/>
    <property type="match status" value="1"/>
</dbReference>
<keyword evidence="7" id="KW-0067">ATP-binding</keyword>
<dbReference type="SUPFAM" id="SSF53067">
    <property type="entry name" value="Actin-like ATPase domain"/>
    <property type="match status" value="1"/>
</dbReference>